<sequence>MAIDLSEFDAATRAQIQAELDAGYAEIEAKHAVVTSANVDHVVVVDGLPVVDSSKRDRLLLQFSKLLAKFGAGVDDSRITMPWDEKRGTNKGGAAAFVFVAYADGKEAEHAIRVLNGVKFGSKNTLAVNHFADIERYARAPIGESDLPPGWKDKAFVPREYTRNWLSDKDGRDQYLAYRDNAVALWWHGRGGKAESVKNATSGFPIGDPITLRGHKSVHWSPEGTHLVSVHEGGVALWSGARFDARQLFAHPHVVAFRFSPGEKYLVTYSHLPISVANHENESVTATFGAEDDGAVAAVWDVKSSRLLRTFGPDEEKRVPVFKWSFDDAFIARLVPGAIQVYELPGMGLLEKKSVRIDAVRDFEWCPGKDTSLAYWTAEGPNTPARVGLMAMPSRKILRTKNLINVTDVKFYFQNQGDYLCIKVDRHARKAKQKRATFCSLEVFRLREKNYPVESIEHKEYVSSVDWEPAGTRFVIRSAPDAAAAAHPHAAPKFNVSFIAPDPKKNIFTAYKVLEGKTTSTVSWAPRERHLVLASLGAGAKFDLEFWDADYSADDKERTAAPRLLATAEHYGMTELAWDPSGRYMATSASVWAASPEPGFNIWDFRGQQLLHASQDKFKAFAWRPRPASLLSSAERGRIARSLKAYSQAFDEEDAAEENRGRGEKLAERQRAVVEWDAWRRKNNARISLARRARGKEKSVRVVKFEEERIDEWVEELVDEVEEVVLL</sequence>
<gene>
    <name evidence="8" type="primary">PRT1_1</name>
    <name evidence="5" type="synonym">PRT1</name>
    <name evidence="8" type="ORF">LOC62_03G003780</name>
</gene>
<dbReference type="SMART" id="SM00361">
    <property type="entry name" value="RRM_1"/>
    <property type="match status" value="1"/>
</dbReference>
<dbReference type="GO" id="GO:0016282">
    <property type="term" value="C:eukaryotic 43S preinitiation complex"/>
    <property type="evidence" value="ECO:0007669"/>
    <property type="project" value="UniProtKB-UniRule"/>
</dbReference>
<keyword evidence="3 5" id="KW-0694">RNA-binding</keyword>
<dbReference type="PANTHER" id="PTHR14068">
    <property type="entry name" value="EUKARYOTIC TRANSLATION INITIATION FACTOR 3 EIF3 -RELATED"/>
    <property type="match status" value="1"/>
</dbReference>
<name>A0AAF0Y8U9_9TREE</name>
<dbReference type="InterPro" id="IPR003954">
    <property type="entry name" value="RRM_euk-type"/>
</dbReference>
<dbReference type="GO" id="GO:0003743">
    <property type="term" value="F:translation initiation factor activity"/>
    <property type="evidence" value="ECO:0007669"/>
    <property type="project" value="UniProtKB-UniRule"/>
</dbReference>
<feature type="domain" description="RRM" evidence="7">
    <location>
        <begin position="41"/>
        <end position="133"/>
    </location>
</feature>
<evidence type="ECO:0000256" key="2">
    <source>
        <dbReference type="ARBA" id="ARBA00022540"/>
    </source>
</evidence>
<dbReference type="GO" id="GO:0003723">
    <property type="term" value="F:RNA binding"/>
    <property type="evidence" value="ECO:0007669"/>
    <property type="project" value="UniProtKB-UniRule"/>
</dbReference>
<evidence type="ECO:0000256" key="6">
    <source>
        <dbReference type="PIRNR" id="PIRNR036424"/>
    </source>
</evidence>
<dbReference type="Gene3D" id="2.130.10.10">
    <property type="entry name" value="YVTN repeat-like/Quinoprotein amine dehydrogenase"/>
    <property type="match status" value="2"/>
</dbReference>
<dbReference type="InterPro" id="IPR011400">
    <property type="entry name" value="EIF3B"/>
</dbReference>
<evidence type="ECO:0000256" key="5">
    <source>
        <dbReference type="HAMAP-Rule" id="MF_03001"/>
    </source>
</evidence>
<evidence type="ECO:0000256" key="3">
    <source>
        <dbReference type="ARBA" id="ARBA00022884"/>
    </source>
</evidence>
<keyword evidence="4 5" id="KW-0648">Protein biosynthesis</keyword>
<evidence type="ECO:0000313" key="8">
    <source>
        <dbReference type="EMBL" id="WOO80269.1"/>
    </source>
</evidence>
<dbReference type="RefSeq" id="XP_062626301.1">
    <property type="nucleotide sequence ID" value="XM_062770317.1"/>
</dbReference>
<reference evidence="8" key="1">
    <citation type="submission" date="2023-10" db="EMBL/GenBank/DDBJ databases">
        <authorList>
            <person name="Noh H."/>
        </authorList>
    </citation>
    <scope>NUCLEOTIDE SEQUENCE</scope>
    <source>
        <strain evidence="8">DUCC4014</strain>
    </source>
</reference>
<dbReference type="InterPro" id="IPR012677">
    <property type="entry name" value="Nucleotide-bd_a/b_plait_sf"/>
</dbReference>
<dbReference type="PANTHER" id="PTHR14068:SF0">
    <property type="entry name" value="EUKARYOTIC TRANSLATION INITIATION FACTOR 3 SUBUNIT B"/>
    <property type="match status" value="1"/>
</dbReference>
<dbReference type="InterPro" id="IPR035979">
    <property type="entry name" value="RBD_domain_sf"/>
</dbReference>
<dbReference type="Proteomes" id="UP000827549">
    <property type="component" value="Chromosome 3"/>
</dbReference>
<dbReference type="SUPFAM" id="SSF54928">
    <property type="entry name" value="RNA-binding domain, RBD"/>
    <property type="match status" value="1"/>
</dbReference>
<proteinExistence type="inferred from homology"/>
<dbReference type="AlphaFoldDB" id="A0AAF0Y8U9"/>
<dbReference type="GeneID" id="87807021"/>
<dbReference type="GO" id="GO:0033290">
    <property type="term" value="C:eukaryotic 48S preinitiation complex"/>
    <property type="evidence" value="ECO:0007669"/>
    <property type="project" value="UniProtKB-UniRule"/>
</dbReference>
<dbReference type="EMBL" id="CP086716">
    <property type="protein sequence ID" value="WOO80269.1"/>
    <property type="molecule type" value="Genomic_DNA"/>
</dbReference>
<dbReference type="HAMAP" id="MF_03001">
    <property type="entry name" value="eIF3b"/>
    <property type="match status" value="1"/>
</dbReference>
<evidence type="ECO:0000256" key="1">
    <source>
        <dbReference type="ARBA" id="ARBA00022490"/>
    </source>
</evidence>
<dbReference type="GO" id="GO:0005852">
    <property type="term" value="C:eukaryotic translation initiation factor 3 complex"/>
    <property type="evidence" value="ECO:0007669"/>
    <property type="project" value="UniProtKB-UniRule"/>
</dbReference>
<dbReference type="Pfam" id="PF08662">
    <property type="entry name" value="eIF2A"/>
    <property type="match status" value="1"/>
</dbReference>
<dbReference type="InterPro" id="IPR013979">
    <property type="entry name" value="TIF_beta_prop-like"/>
</dbReference>
<comment type="function">
    <text evidence="6">Component of the eukaryotic translation initiation factor 3 (eIF-3) complex, which is involved in protein synthesis and, together with other initiation factors, stimulates binding of mRNA and methionyl-tRNAi to the 40S ribosome.</text>
</comment>
<evidence type="ECO:0000313" key="9">
    <source>
        <dbReference type="Proteomes" id="UP000827549"/>
    </source>
</evidence>
<protein>
    <recommendedName>
        <fullName evidence="5">Eukaryotic translation initiation factor 3 subunit B</fullName>
        <shortName evidence="5">eIF3b</shortName>
    </recommendedName>
    <alternativeName>
        <fullName evidence="5">Eukaryotic translation initiation factor 3 90 kDa subunit homolog</fullName>
        <shortName evidence="5">eIF3 p90</shortName>
    </alternativeName>
    <alternativeName>
        <fullName evidence="5">Translation initiation factor eIF3, p90 subunit homolog</fullName>
    </alternativeName>
</protein>
<dbReference type="InterPro" id="IPR015943">
    <property type="entry name" value="WD40/YVTN_repeat-like_dom_sf"/>
</dbReference>
<keyword evidence="1 5" id="KW-0963">Cytoplasm</keyword>
<evidence type="ECO:0000256" key="4">
    <source>
        <dbReference type="ARBA" id="ARBA00022917"/>
    </source>
</evidence>
<accession>A0AAF0Y8U9</accession>
<dbReference type="PIRSF" id="PIRSF036424">
    <property type="entry name" value="eIF3b"/>
    <property type="match status" value="1"/>
</dbReference>
<organism evidence="8 9">
    <name type="scientific">Vanrija pseudolonga</name>
    <dbReference type="NCBI Taxonomy" id="143232"/>
    <lineage>
        <taxon>Eukaryota</taxon>
        <taxon>Fungi</taxon>
        <taxon>Dikarya</taxon>
        <taxon>Basidiomycota</taxon>
        <taxon>Agaricomycotina</taxon>
        <taxon>Tremellomycetes</taxon>
        <taxon>Trichosporonales</taxon>
        <taxon>Trichosporonaceae</taxon>
        <taxon>Vanrija</taxon>
    </lineage>
</organism>
<dbReference type="InterPro" id="IPR000504">
    <property type="entry name" value="RRM_dom"/>
</dbReference>
<dbReference type="Gene3D" id="3.30.70.330">
    <property type="match status" value="1"/>
</dbReference>
<keyword evidence="2 5" id="KW-0396">Initiation factor</keyword>
<comment type="subcellular location">
    <subcellularLocation>
        <location evidence="5 6">Cytoplasm</location>
    </subcellularLocation>
</comment>
<comment type="similarity">
    <text evidence="5 6">Belongs to the eIF-3 subunit B family.</text>
</comment>
<dbReference type="GO" id="GO:0031369">
    <property type="term" value="F:translation initiation factor binding"/>
    <property type="evidence" value="ECO:0007669"/>
    <property type="project" value="InterPro"/>
</dbReference>
<evidence type="ECO:0000259" key="7">
    <source>
        <dbReference type="PROSITE" id="PS50102"/>
    </source>
</evidence>
<comment type="subunit">
    <text evidence="5 6">Component of the eukaryotic translation initiation factor 3 (eIF-3) complex.</text>
</comment>
<dbReference type="SUPFAM" id="SSF82171">
    <property type="entry name" value="DPP6 N-terminal domain-like"/>
    <property type="match status" value="1"/>
</dbReference>
<comment type="function">
    <text evidence="5">RNA-binding component of the eukaryotic translation initiation factor 3 (eIF-3) complex, which is involved in protein synthesis of a specialized repertoire of mRNAs and, together with other initiation factors, stimulates binding of mRNA and methionyl-tRNAi to the 40S ribosome. The eIF-3 complex specifically targets and initiates translation of a subset of mRNAs involved in cell proliferation.</text>
</comment>
<dbReference type="GO" id="GO:0001732">
    <property type="term" value="P:formation of cytoplasmic translation initiation complex"/>
    <property type="evidence" value="ECO:0007669"/>
    <property type="project" value="UniProtKB-UniRule"/>
</dbReference>
<dbReference type="PROSITE" id="PS50102">
    <property type="entry name" value="RRM"/>
    <property type="match status" value="1"/>
</dbReference>
<keyword evidence="9" id="KW-1185">Reference proteome</keyword>